<feature type="compositionally biased region" description="Polar residues" evidence="3">
    <location>
        <begin position="1269"/>
        <end position="1294"/>
    </location>
</feature>
<feature type="compositionally biased region" description="Low complexity" evidence="3">
    <location>
        <begin position="995"/>
        <end position="1007"/>
    </location>
</feature>
<dbReference type="Gene3D" id="1.20.58.2190">
    <property type="match status" value="1"/>
</dbReference>
<feature type="region of interest" description="Disordered" evidence="3">
    <location>
        <begin position="926"/>
        <end position="945"/>
    </location>
</feature>
<feature type="region of interest" description="Disordered" evidence="3">
    <location>
        <begin position="1260"/>
        <end position="1317"/>
    </location>
</feature>
<feature type="compositionally biased region" description="Basic and acidic residues" evidence="3">
    <location>
        <begin position="1224"/>
        <end position="1244"/>
    </location>
</feature>
<feature type="region of interest" description="Disordered" evidence="3">
    <location>
        <begin position="970"/>
        <end position="1008"/>
    </location>
</feature>
<dbReference type="PANTHER" id="PTHR23167">
    <property type="entry name" value="CALPONIN HOMOLOGY DOMAIN-CONTAINING PROTEIN DDB_G0272472-RELATED"/>
    <property type="match status" value="1"/>
</dbReference>
<keyword evidence="6" id="KW-1185">Reference proteome</keyword>
<feature type="compositionally biased region" description="Basic and acidic residues" evidence="3">
    <location>
        <begin position="1139"/>
        <end position="1150"/>
    </location>
</feature>
<feature type="compositionally biased region" description="Low complexity" evidence="3">
    <location>
        <begin position="1208"/>
        <end position="1221"/>
    </location>
</feature>
<sequence length="1339" mass="151442">MDFGNSGSTASLHSQSSISDDSLLAFIDSPATEQSIDTIQELYSQLRQEYNIPEDSNWTENARLFTERLSDSKIWKGERLLRTLLGRSSLPEHREYFGDTEERICEGKRILVVGAGPVGLRFAIEAAFMGAKVDLIEMRNSFSRNNCLHLWPFLVEDLKGLEAKMFYGKFCSGQLDHICIRAAQVILMKICLILGVNIYHNTKFIRYTEPRSKEDGWGVQCEPRLSDANFRTYDVILTADGKKYTLDFKKKEFRAKLAIGISFNFVNMNTPKENEVSEISGISYTYHQDWFKKLSKEHGIDLENIVYYKDETHYYVMTAKRQSLIKKGVLRKDYSDAIRLTDPHNINQKKLENFAIESAKYATEGKMPHFEFSKTHQGENDVALFDFTSLFASQHASKIIKRKGKSLLLLVAGDTLIEPFWPTGSGLARGFLGAFDAAWMIRGYVKGYDPLMLLEEREAILQLLSQTTPQRLLKNYAKYSIDPHTRYNLSHEVLVAGDIRHLYDTDDPDEIEKWGLNTVKAASPLQRRHSRRAHIRKLTNKKQHRIASPVAGIDNVPAVGLKRTYSEPALNKEMSIGKFSSPAKKFLNSFMQKKTKKDLKAEVINISSIPEELESLKSDSSLFPEVSVSSPDILPITQSSSILEKLDDFASDNSTTDLSPSPSLSRPSRKYTQRDTPETKPDNPIDPSRERSFTIAFDSLMVEPRKENSSCENLSLLRTDSPMVIEKKLSPTSLARSKLSGGFIFSRQVTDTLKQLLEMLVQEVGLEDSRYTLELIIYIFRNCQSHSVDEKYYRIPLISQAFYHRVWQFQTGRQFMMQCQWTIMEDLLVLNLGFDLSKPFQCLERKLDTVCHKLASLSMTGDGRKSKKFNHKDIRFFEKEIYDAIPSLKNIPEDLNASFTETKSDFVKFNSFPPIWTQSPPAVRAKLPSNSVKSNESPNSIFKPLPMQIRPSPLQIVNNGITSPLEQAVHPLSKSPWSPPRLTSSPYRSTDSQCSSSQDFLSLESSSPKNDVFITPNTSLKQPEAYAHTTTTTTTVYTIPNPSSNSVTTSTPLIPKLVSVRETPITSTVDQSLSLPDNSDISVQLTADKVGSVIPSDSFMDISLPDNSKPILDIRGNREAEQQLIQQVTNTKQIWKNADLKQKKQHEQTPNKRTSISSSAAGHVVAVMPSHFVFPKLKQCSNSGSESPSPRVTPNSSPPSWTEVKLRSQSNSPSNSPFCSPTRKPNEQETFDIRDREVEKTLSKKTADTRQMWLQNESIVTKHVRPGSAATSDVTQKQTASKPERPTSASNTRTKWPLRETSKNLEVVKGSDPLDKRDLHDDERMLLEKNITQKVAMKI</sequence>
<dbReference type="Pfam" id="PF25413">
    <property type="entry name" value="Rossman_Mical"/>
    <property type="match status" value="1"/>
</dbReference>
<evidence type="ECO:0000313" key="6">
    <source>
        <dbReference type="Proteomes" id="UP001165289"/>
    </source>
</evidence>
<reference evidence="5 6" key="1">
    <citation type="journal article" date="2023" name="BMC Biol.">
        <title>The compact genome of the sponge Oopsacas minuta (Hexactinellida) is lacking key metazoan core genes.</title>
        <authorList>
            <person name="Santini S."/>
            <person name="Schenkelaars Q."/>
            <person name="Jourda C."/>
            <person name="Duchesne M."/>
            <person name="Belahbib H."/>
            <person name="Rocher C."/>
            <person name="Selva M."/>
            <person name="Riesgo A."/>
            <person name="Vervoort M."/>
            <person name="Leys S.P."/>
            <person name="Kodjabachian L."/>
            <person name="Le Bivic A."/>
            <person name="Borchiellini C."/>
            <person name="Claverie J.M."/>
            <person name="Renard E."/>
        </authorList>
    </citation>
    <scope>NUCLEOTIDE SEQUENCE [LARGE SCALE GENOMIC DNA]</scope>
    <source>
        <strain evidence="5">SPO-2</strain>
    </source>
</reference>
<evidence type="ECO:0000259" key="4">
    <source>
        <dbReference type="Pfam" id="PF25413"/>
    </source>
</evidence>
<organism evidence="5 6">
    <name type="scientific">Oopsacas minuta</name>
    <dbReference type="NCBI Taxonomy" id="111878"/>
    <lineage>
        <taxon>Eukaryota</taxon>
        <taxon>Metazoa</taxon>
        <taxon>Porifera</taxon>
        <taxon>Hexactinellida</taxon>
        <taxon>Hexasterophora</taxon>
        <taxon>Lyssacinosida</taxon>
        <taxon>Leucopsacidae</taxon>
        <taxon>Oopsacas</taxon>
    </lineage>
</organism>
<feature type="compositionally biased region" description="Polar residues" evidence="3">
    <location>
        <begin position="981"/>
        <end position="994"/>
    </location>
</feature>
<dbReference type="GO" id="GO:0005737">
    <property type="term" value="C:cytoplasm"/>
    <property type="evidence" value="ECO:0007669"/>
    <property type="project" value="UniProtKB-SubCell"/>
</dbReference>
<keyword evidence="2" id="KW-0963">Cytoplasm</keyword>
<dbReference type="SUPFAM" id="SSF51905">
    <property type="entry name" value="FAD/NAD(P)-binding domain"/>
    <property type="match status" value="1"/>
</dbReference>
<dbReference type="InterPro" id="IPR057494">
    <property type="entry name" value="Rossman_Mical"/>
</dbReference>
<evidence type="ECO:0000256" key="1">
    <source>
        <dbReference type="ARBA" id="ARBA00004496"/>
    </source>
</evidence>
<feature type="region of interest" description="Disordered" evidence="3">
    <location>
        <begin position="651"/>
        <end position="689"/>
    </location>
</feature>
<feature type="region of interest" description="Disordered" evidence="3">
    <location>
        <begin position="1139"/>
        <end position="1160"/>
    </location>
</feature>
<dbReference type="SUPFAM" id="SSF143503">
    <property type="entry name" value="PUG domain-like"/>
    <property type="match status" value="1"/>
</dbReference>
<dbReference type="InterPro" id="IPR050540">
    <property type="entry name" value="F-actin_Monoox_Mical"/>
</dbReference>
<dbReference type="Proteomes" id="UP001165289">
    <property type="component" value="Unassembled WGS sequence"/>
</dbReference>
<dbReference type="InterPro" id="IPR036188">
    <property type="entry name" value="FAD/NAD-bd_sf"/>
</dbReference>
<evidence type="ECO:0000256" key="3">
    <source>
        <dbReference type="SAM" id="MobiDB-lite"/>
    </source>
</evidence>
<dbReference type="Gene3D" id="3.50.50.60">
    <property type="entry name" value="FAD/NAD(P)-binding domain"/>
    <property type="match status" value="1"/>
</dbReference>
<feature type="compositionally biased region" description="Basic and acidic residues" evidence="3">
    <location>
        <begin position="672"/>
        <end position="689"/>
    </location>
</feature>
<feature type="region of interest" description="Disordered" evidence="3">
    <location>
        <begin position="1178"/>
        <end position="1244"/>
    </location>
</feature>
<feature type="compositionally biased region" description="Low complexity" evidence="3">
    <location>
        <begin position="651"/>
        <end position="666"/>
    </location>
</feature>
<dbReference type="PANTHER" id="PTHR23167:SF54">
    <property type="entry name" value="[F-ACTIN]-MONOOXYGENASE MICAL"/>
    <property type="match status" value="1"/>
</dbReference>
<name>A0AAV7JXM2_9METZ</name>
<evidence type="ECO:0000313" key="5">
    <source>
        <dbReference type="EMBL" id="KAI6653684.1"/>
    </source>
</evidence>
<gene>
    <name evidence="5" type="ORF">LOD99_3188</name>
</gene>
<proteinExistence type="predicted"/>
<feature type="domain" description="[F-actin]-monooxygenase MICAL1-3-like Rossman" evidence="4">
    <location>
        <begin position="257"/>
        <end position="386"/>
    </location>
</feature>
<feature type="compositionally biased region" description="Polar residues" evidence="3">
    <location>
        <begin position="928"/>
        <end position="940"/>
    </location>
</feature>
<comment type="subcellular location">
    <subcellularLocation>
        <location evidence="1">Cytoplasm</location>
    </subcellularLocation>
</comment>
<accession>A0AAV7JXM2</accession>
<feature type="compositionally biased region" description="Polar residues" evidence="3">
    <location>
        <begin position="1151"/>
        <end position="1160"/>
    </location>
</feature>
<evidence type="ECO:0000256" key="2">
    <source>
        <dbReference type="ARBA" id="ARBA00022490"/>
    </source>
</evidence>
<dbReference type="InterPro" id="IPR036339">
    <property type="entry name" value="PUB-like_dom_sf"/>
</dbReference>
<protein>
    <submittedName>
        <fullName evidence="5">Protein-methionine sulfoxide oxidase MICAL3-like</fullName>
    </submittedName>
</protein>
<dbReference type="EMBL" id="JAKMXF010000255">
    <property type="protein sequence ID" value="KAI6653684.1"/>
    <property type="molecule type" value="Genomic_DNA"/>
</dbReference>
<feature type="compositionally biased region" description="Polar residues" evidence="3">
    <location>
        <begin position="1179"/>
        <end position="1200"/>
    </location>
</feature>
<comment type="caution">
    <text evidence="5">The sequence shown here is derived from an EMBL/GenBank/DDBJ whole genome shotgun (WGS) entry which is preliminary data.</text>
</comment>